<dbReference type="Pfam" id="PF12833">
    <property type="entry name" value="HTH_18"/>
    <property type="match status" value="1"/>
</dbReference>
<dbReference type="InterPro" id="IPR020449">
    <property type="entry name" value="Tscrpt_reg_AraC-type_HTH"/>
</dbReference>
<dbReference type="PROSITE" id="PS01124">
    <property type="entry name" value="HTH_ARAC_FAMILY_2"/>
    <property type="match status" value="1"/>
</dbReference>
<dbReference type="SUPFAM" id="SSF46689">
    <property type="entry name" value="Homeodomain-like"/>
    <property type="match status" value="2"/>
</dbReference>
<accession>A0A1V0UTB8</accession>
<keyword evidence="2" id="KW-0238">DNA-binding</keyword>
<dbReference type="InterPro" id="IPR003313">
    <property type="entry name" value="AraC-bd"/>
</dbReference>
<organism evidence="4 5">
    <name type="scientific">Paenibacillus larvae subsp. pulvifaciens</name>
    <dbReference type="NCBI Taxonomy" id="1477"/>
    <lineage>
        <taxon>Bacteria</taxon>
        <taxon>Bacillati</taxon>
        <taxon>Bacillota</taxon>
        <taxon>Bacilli</taxon>
        <taxon>Bacillales</taxon>
        <taxon>Paenibacillaceae</taxon>
        <taxon>Paenibacillus</taxon>
    </lineage>
</organism>
<name>A0A1V0UTB8_9BACL</name>
<dbReference type="Gene3D" id="1.10.10.60">
    <property type="entry name" value="Homeodomain-like"/>
    <property type="match status" value="2"/>
</dbReference>
<dbReference type="Gene3D" id="2.60.120.280">
    <property type="entry name" value="Regulatory protein AraC"/>
    <property type="match status" value="1"/>
</dbReference>
<dbReference type="CDD" id="cd06986">
    <property type="entry name" value="cupin_MmsR-like_N"/>
    <property type="match status" value="1"/>
</dbReference>
<keyword evidence="3" id="KW-0804">Transcription</keyword>
<dbReference type="GO" id="GO:0043565">
    <property type="term" value="F:sequence-specific DNA binding"/>
    <property type="evidence" value="ECO:0007669"/>
    <property type="project" value="InterPro"/>
</dbReference>
<dbReference type="GO" id="GO:0003700">
    <property type="term" value="F:DNA-binding transcription factor activity"/>
    <property type="evidence" value="ECO:0007669"/>
    <property type="project" value="InterPro"/>
</dbReference>
<protein>
    <submittedName>
        <fullName evidence="4">AraC family transcriptional regulator</fullName>
    </submittedName>
</protein>
<dbReference type="AlphaFoldDB" id="A0A1V0UTB8"/>
<keyword evidence="1" id="KW-0805">Transcription regulation</keyword>
<evidence type="ECO:0000313" key="4">
    <source>
        <dbReference type="EMBL" id="ARF68242.1"/>
    </source>
</evidence>
<dbReference type="SMART" id="SM00342">
    <property type="entry name" value="HTH_ARAC"/>
    <property type="match status" value="1"/>
</dbReference>
<dbReference type="Pfam" id="PF02311">
    <property type="entry name" value="AraC_binding"/>
    <property type="match status" value="1"/>
</dbReference>
<reference evidence="4 5" key="1">
    <citation type="submission" date="2017-03" db="EMBL/GenBank/DDBJ databases">
        <title>Paenibacillus larvae genome sequencing.</title>
        <authorList>
            <person name="Dingman D.W."/>
        </authorList>
    </citation>
    <scope>NUCLEOTIDE SEQUENCE [LARGE SCALE GENOMIC DNA]</scope>
    <source>
        <strain evidence="4 5">SAG 10367</strain>
    </source>
</reference>
<dbReference type="InterPro" id="IPR018060">
    <property type="entry name" value="HTH_AraC"/>
</dbReference>
<dbReference type="InterPro" id="IPR018062">
    <property type="entry name" value="HTH_AraC-typ_CS"/>
</dbReference>
<dbReference type="InterPro" id="IPR009057">
    <property type="entry name" value="Homeodomain-like_sf"/>
</dbReference>
<dbReference type="EMBL" id="CP020557">
    <property type="protein sequence ID" value="ARF68242.1"/>
    <property type="molecule type" value="Genomic_DNA"/>
</dbReference>
<dbReference type="SUPFAM" id="SSF51215">
    <property type="entry name" value="Regulatory protein AraC"/>
    <property type="match status" value="1"/>
</dbReference>
<gene>
    <name evidence="4" type="ORF">B7C51_11115</name>
</gene>
<dbReference type="PRINTS" id="PR00032">
    <property type="entry name" value="HTHARAC"/>
</dbReference>
<evidence type="ECO:0000256" key="2">
    <source>
        <dbReference type="ARBA" id="ARBA00023125"/>
    </source>
</evidence>
<dbReference type="PANTHER" id="PTHR43280">
    <property type="entry name" value="ARAC-FAMILY TRANSCRIPTIONAL REGULATOR"/>
    <property type="match status" value="1"/>
</dbReference>
<dbReference type="PANTHER" id="PTHR43280:SF28">
    <property type="entry name" value="HTH-TYPE TRANSCRIPTIONAL ACTIVATOR RHAS"/>
    <property type="match status" value="1"/>
</dbReference>
<evidence type="ECO:0000313" key="5">
    <source>
        <dbReference type="Proteomes" id="UP000192727"/>
    </source>
</evidence>
<dbReference type="GeneID" id="64220899"/>
<dbReference type="Proteomes" id="UP000192727">
    <property type="component" value="Chromosome"/>
</dbReference>
<dbReference type="PROSITE" id="PS00041">
    <property type="entry name" value="HTH_ARAC_FAMILY_1"/>
    <property type="match status" value="1"/>
</dbReference>
<evidence type="ECO:0000256" key="3">
    <source>
        <dbReference type="ARBA" id="ARBA00023163"/>
    </source>
</evidence>
<evidence type="ECO:0000256" key="1">
    <source>
        <dbReference type="ARBA" id="ARBA00023015"/>
    </source>
</evidence>
<proteinExistence type="predicted"/>
<dbReference type="InterPro" id="IPR037923">
    <property type="entry name" value="HTH-like"/>
</dbReference>
<sequence>MYRETYTVASNSDPDSASYITVLFSGESQTRPGHQIGPRLCDYYLMHHVISGKGIFMYRGKELELKAGDTFLIEPEELVRYEADQVNPWMYRWVAFQGKGVPEALEKTGFSSSRCIVHTRDNQNVSELFSTILSVLQDKKEGAHQKALGYLYVLFGELCEAIYPKTGIGMRTSSESGRTVQKAIHYLSTQYAEDISIETMADNLGYNRAYLSRIFKQETGLTPVTFLLKLRIDKARFLLRQRMELTIEQIASSVGFHDPLYFSKQFKRFYKCAPTEYRDSIKHIRKEN</sequence>
<dbReference type="RefSeq" id="WP_024095469.1">
    <property type="nucleotide sequence ID" value="NZ_CP019794.1"/>
</dbReference>